<protein>
    <submittedName>
        <fullName evidence="2">Uncharacterized protein</fullName>
    </submittedName>
</protein>
<dbReference type="InParanoid" id="A0A251SHK5"/>
<dbReference type="Proteomes" id="UP000215914">
    <property type="component" value="Chromosome 14"/>
</dbReference>
<reference evidence="1 3" key="1">
    <citation type="journal article" date="2017" name="Nature">
        <title>The sunflower genome provides insights into oil metabolism, flowering and Asterid evolution.</title>
        <authorList>
            <person name="Badouin H."/>
            <person name="Gouzy J."/>
            <person name="Grassa C.J."/>
            <person name="Murat F."/>
            <person name="Staton S.E."/>
            <person name="Cottret L."/>
            <person name="Lelandais-Briere C."/>
            <person name="Owens G.L."/>
            <person name="Carrere S."/>
            <person name="Mayjonade B."/>
            <person name="Legrand L."/>
            <person name="Gill N."/>
            <person name="Kane N.C."/>
            <person name="Bowers J.E."/>
            <person name="Hubner S."/>
            <person name="Bellec A."/>
            <person name="Berard A."/>
            <person name="Berges H."/>
            <person name="Blanchet N."/>
            <person name="Boniface M.C."/>
            <person name="Brunel D."/>
            <person name="Catrice O."/>
            <person name="Chaidir N."/>
            <person name="Claudel C."/>
            <person name="Donnadieu C."/>
            <person name="Faraut T."/>
            <person name="Fievet G."/>
            <person name="Helmstetter N."/>
            <person name="King M."/>
            <person name="Knapp S.J."/>
            <person name="Lai Z."/>
            <person name="Le Paslier M.C."/>
            <person name="Lippi Y."/>
            <person name="Lorenzon L."/>
            <person name="Mandel J.R."/>
            <person name="Marage G."/>
            <person name="Marchand G."/>
            <person name="Marquand E."/>
            <person name="Bret-Mestries E."/>
            <person name="Morien E."/>
            <person name="Nambeesan S."/>
            <person name="Nguyen T."/>
            <person name="Pegot-Espagnet P."/>
            <person name="Pouilly N."/>
            <person name="Raftis F."/>
            <person name="Sallet E."/>
            <person name="Schiex T."/>
            <person name="Thomas J."/>
            <person name="Vandecasteele C."/>
            <person name="Vares D."/>
            <person name="Vear F."/>
            <person name="Vautrin S."/>
            <person name="Crespi M."/>
            <person name="Mangin B."/>
            <person name="Burke J.M."/>
            <person name="Salse J."/>
            <person name="Munos S."/>
            <person name="Vincourt P."/>
            <person name="Rieseberg L.H."/>
            <person name="Langlade N.B."/>
        </authorList>
    </citation>
    <scope>NUCLEOTIDE SEQUENCE [LARGE SCALE GENOMIC DNA]</scope>
    <source>
        <strain evidence="3">cv. SF193</strain>
        <tissue evidence="1">Leaves</tissue>
    </source>
</reference>
<reference evidence="2" key="2">
    <citation type="submission" date="2017-02" db="EMBL/GenBank/DDBJ databases">
        <title>Sunflower complete genome.</title>
        <authorList>
            <person name="Langlade N."/>
            <person name="Munos S."/>
        </authorList>
    </citation>
    <scope>NUCLEOTIDE SEQUENCE [LARGE SCALE GENOMIC DNA]</scope>
    <source>
        <tissue evidence="2">Leaves</tissue>
    </source>
</reference>
<dbReference type="Gramene" id="mRNA:HanXRQr2_Chr14g0650691">
    <property type="protein sequence ID" value="mRNA:HanXRQr2_Chr14g0650691"/>
    <property type="gene ID" value="HanXRQr2_Chr14g0650691"/>
</dbReference>
<keyword evidence="3" id="KW-1185">Reference proteome</keyword>
<accession>A0A251SHK5</accession>
<dbReference type="AlphaFoldDB" id="A0A251SHK5"/>
<proteinExistence type="predicted"/>
<sequence length="73" mass="8893">MWNPQLPFEKAQQRKKVVFRLLDTLRFRTCSLGSWECHWACYLMQTIKIMKFKMIWFDYIETVTIASAEHMLC</sequence>
<evidence type="ECO:0000313" key="3">
    <source>
        <dbReference type="Proteomes" id="UP000215914"/>
    </source>
</evidence>
<organism evidence="2 3">
    <name type="scientific">Helianthus annuus</name>
    <name type="common">Common sunflower</name>
    <dbReference type="NCBI Taxonomy" id="4232"/>
    <lineage>
        <taxon>Eukaryota</taxon>
        <taxon>Viridiplantae</taxon>
        <taxon>Streptophyta</taxon>
        <taxon>Embryophyta</taxon>
        <taxon>Tracheophyta</taxon>
        <taxon>Spermatophyta</taxon>
        <taxon>Magnoliopsida</taxon>
        <taxon>eudicotyledons</taxon>
        <taxon>Gunneridae</taxon>
        <taxon>Pentapetalae</taxon>
        <taxon>asterids</taxon>
        <taxon>campanulids</taxon>
        <taxon>Asterales</taxon>
        <taxon>Asteraceae</taxon>
        <taxon>Asteroideae</taxon>
        <taxon>Heliantheae alliance</taxon>
        <taxon>Heliantheae</taxon>
        <taxon>Helianthus</taxon>
    </lineage>
</organism>
<gene>
    <name evidence="2" type="ORF">HannXRQ_Chr14g0441901</name>
    <name evidence="1" type="ORF">HanXRQr2_Chr14g0650691</name>
</gene>
<evidence type="ECO:0000313" key="1">
    <source>
        <dbReference type="EMBL" id="KAF5769646.1"/>
    </source>
</evidence>
<dbReference type="EMBL" id="MNCJ02000329">
    <property type="protein sequence ID" value="KAF5769646.1"/>
    <property type="molecule type" value="Genomic_DNA"/>
</dbReference>
<dbReference type="EMBL" id="CM007903">
    <property type="protein sequence ID" value="OTF98098.1"/>
    <property type="molecule type" value="Genomic_DNA"/>
</dbReference>
<reference evidence="1" key="3">
    <citation type="submission" date="2020-06" db="EMBL/GenBank/DDBJ databases">
        <title>Helianthus annuus Genome sequencing and assembly Release 2.</title>
        <authorList>
            <person name="Gouzy J."/>
            <person name="Langlade N."/>
            <person name="Munos S."/>
        </authorList>
    </citation>
    <scope>NUCLEOTIDE SEQUENCE</scope>
    <source>
        <tissue evidence="1">Leaves</tissue>
    </source>
</reference>
<name>A0A251SHK5_HELAN</name>
<evidence type="ECO:0000313" key="2">
    <source>
        <dbReference type="EMBL" id="OTF98098.1"/>
    </source>
</evidence>